<gene>
    <name evidence="2" type="ORF">FWJ32_06970</name>
</gene>
<keyword evidence="1" id="KW-1133">Transmembrane helix</keyword>
<evidence type="ECO:0000313" key="2">
    <source>
        <dbReference type="EMBL" id="TZE81971.1"/>
    </source>
</evidence>
<dbReference type="Pfam" id="PF07454">
    <property type="entry name" value="SpoIIP"/>
    <property type="match status" value="1"/>
</dbReference>
<keyword evidence="1" id="KW-0472">Membrane</keyword>
<name>A0A5D8QBR8_9THEO</name>
<evidence type="ECO:0000256" key="1">
    <source>
        <dbReference type="SAM" id="Phobius"/>
    </source>
</evidence>
<feature type="transmembrane region" description="Helical" evidence="1">
    <location>
        <begin position="332"/>
        <end position="352"/>
    </location>
</feature>
<dbReference type="AlphaFoldDB" id="A0A5D8QBR8"/>
<dbReference type="NCBIfam" id="TIGR02867">
    <property type="entry name" value="spore_II_P"/>
    <property type="match status" value="1"/>
</dbReference>
<organism evidence="2 3">
    <name type="scientific">Calorimonas adulescens</name>
    <dbReference type="NCBI Taxonomy" id="2606906"/>
    <lineage>
        <taxon>Bacteria</taxon>
        <taxon>Bacillati</taxon>
        <taxon>Bacillota</taxon>
        <taxon>Clostridia</taxon>
        <taxon>Thermoanaerobacterales</taxon>
        <taxon>Thermoanaerobacteraceae</taxon>
        <taxon>Calorimonas</taxon>
    </lineage>
</organism>
<sequence>MSEGVTVMSIKEKGKICLFCILFFSFITADLNKEMVFADEWYGESEKYYTVYIEDKKEPLFMTAWEIFIGDEYLSSDNKLYKIIKVDSGDNKAYAKFVKDVKMPEIDVEDIKETVAQQVSKKIGLLSTHSDESYLPSDGKASINGRGGIYDVDQSLKKSIESNGIEVLLDDTIYLPHDAKAYSRSRSGVLRLVKNGAEAVLDIHRDAVPPEEYVRKIEGKNAAGVRVVVGRANPNRSANTNLAYRIKAVSDKLYPGLVRDVFFGHGSYNQDIGPNVLLLEFGTHTIHKERAEVSATMFGDVISKALYGINEKKETTPIGLVKSTPQQRSTSIRIIITLLVITVIGIGVFMFLSMGDKEWRSKIGKRLR</sequence>
<reference evidence="2 3" key="1">
    <citation type="submission" date="2019-08" db="EMBL/GenBank/DDBJ databases">
        <title>Calorimonas adulescens gen. nov., sp. nov., an anaerobic thermophilic bacterium from Sakhalin hot spring.</title>
        <authorList>
            <person name="Khomyakova M.A."/>
            <person name="Merkel A.Y."/>
            <person name="Novikov A."/>
            <person name="Bonch-Osmolovskaya E.A."/>
            <person name="Slobodkin A.I."/>
        </authorList>
    </citation>
    <scope>NUCLEOTIDE SEQUENCE [LARGE SCALE GENOMIC DNA]</scope>
    <source>
        <strain evidence="2 3">A05MB</strain>
    </source>
</reference>
<proteinExistence type="predicted"/>
<keyword evidence="1" id="KW-0812">Transmembrane</keyword>
<accession>A0A5D8QBR8</accession>
<keyword evidence="3" id="KW-1185">Reference proteome</keyword>
<dbReference type="InterPro" id="IPR010897">
    <property type="entry name" value="Spore_II_P"/>
</dbReference>
<comment type="caution">
    <text evidence="2">The sequence shown here is derived from an EMBL/GenBank/DDBJ whole genome shotgun (WGS) entry which is preliminary data.</text>
</comment>
<dbReference type="EMBL" id="VTPS01000009">
    <property type="protein sequence ID" value="TZE81971.1"/>
    <property type="molecule type" value="Genomic_DNA"/>
</dbReference>
<evidence type="ECO:0000313" key="3">
    <source>
        <dbReference type="Proteomes" id="UP000322976"/>
    </source>
</evidence>
<dbReference type="Proteomes" id="UP000322976">
    <property type="component" value="Unassembled WGS sequence"/>
</dbReference>
<protein>
    <submittedName>
        <fullName evidence="2">Stage II sporulation protein P</fullName>
    </submittedName>
</protein>